<feature type="non-terminal residue" evidence="4">
    <location>
        <position position="400"/>
    </location>
</feature>
<protein>
    <recommendedName>
        <fullName evidence="5">Malate dehydrogenase</fullName>
    </recommendedName>
</protein>
<sequence length="400" mass="43279">MKRVAPSEIQRFCKECLEVAGASPPHAASLATVLAQADQMGYLSHGLNRLAIYVQDVQLKLADGAAMPSIIKETTATAWVDGKNALGPVVGNFCMDVAIQKAKDCGIGWIVAKGSNQYGIGSWYSTQALKHNMLGMAFSNASPMVPPTRSEKNAMGTNPLSVAAPAMDGDSFVLDMATSTAAVGVSESTKKKKEKVPLQDMKDNHQPLGSIGSLSAPIRNLKLTHKKLSIEVKKTTKKPIPMAWAQVSDEKPKDIIAKLAWDIKDQMPLGGDEMNSGYKGYGLALMVETFCGILAGGDFGPNIREWTDDKRPANLAQCFVVINPANFAPGFEQRMSEMNGILRNMEPLHPDKPVLVPGDSERKYMEKVNKEGGVFYTEHQLIVAAQLAAKLKVTPLKVLR</sequence>
<organism evidence="4">
    <name type="scientific">Cuerna arida</name>
    <dbReference type="NCBI Taxonomy" id="1464854"/>
    <lineage>
        <taxon>Eukaryota</taxon>
        <taxon>Metazoa</taxon>
        <taxon>Ecdysozoa</taxon>
        <taxon>Arthropoda</taxon>
        <taxon>Hexapoda</taxon>
        <taxon>Insecta</taxon>
        <taxon>Pterygota</taxon>
        <taxon>Neoptera</taxon>
        <taxon>Paraneoptera</taxon>
        <taxon>Hemiptera</taxon>
        <taxon>Auchenorrhyncha</taxon>
        <taxon>Membracoidea</taxon>
        <taxon>Cicadellidae</taxon>
        <taxon>Cicadellinae</taxon>
        <taxon>Proconiini</taxon>
        <taxon>Cuerna</taxon>
    </lineage>
</organism>
<keyword evidence="2" id="KW-0560">Oxidoreductase</keyword>
<evidence type="ECO:0000256" key="1">
    <source>
        <dbReference type="ARBA" id="ARBA00006056"/>
    </source>
</evidence>
<feature type="region of interest" description="Disordered" evidence="3">
    <location>
        <begin position="185"/>
        <end position="209"/>
    </location>
</feature>
<dbReference type="PANTHER" id="PTHR11091:SF0">
    <property type="entry name" value="MALATE DEHYDROGENASE"/>
    <property type="match status" value="1"/>
</dbReference>
<dbReference type="Gene3D" id="1.10.1530.10">
    <property type="match status" value="1"/>
</dbReference>
<reference evidence="4" key="1">
    <citation type="submission" date="2015-11" db="EMBL/GenBank/DDBJ databases">
        <title>De novo transcriptome assembly of four potential Pierce s Disease insect vectors from Arizona vineyards.</title>
        <authorList>
            <person name="Tassone E.E."/>
        </authorList>
    </citation>
    <scope>NUCLEOTIDE SEQUENCE</scope>
</reference>
<evidence type="ECO:0000313" key="4">
    <source>
        <dbReference type="EMBL" id="JAS43402.1"/>
    </source>
</evidence>
<dbReference type="SUPFAM" id="SSF89733">
    <property type="entry name" value="L-sulfolactate dehydrogenase-like"/>
    <property type="match status" value="2"/>
</dbReference>
<evidence type="ECO:0008006" key="5">
    <source>
        <dbReference type="Google" id="ProtNLM"/>
    </source>
</evidence>
<comment type="similarity">
    <text evidence="1">Belongs to the LDH2/MDH2 oxidoreductase family.</text>
</comment>
<evidence type="ECO:0000256" key="2">
    <source>
        <dbReference type="ARBA" id="ARBA00023002"/>
    </source>
</evidence>
<proteinExistence type="inferred from homology"/>
<feature type="compositionally biased region" description="Basic and acidic residues" evidence="3">
    <location>
        <begin position="195"/>
        <end position="205"/>
    </location>
</feature>
<dbReference type="Pfam" id="PF02615">
    <property type="entry name" value="Ldh_2"/>
    <property type="match status" value="2"/>
</dbReference>
<dbReference type="InterPro" id="IPR036111">
    <property type="entry name" value="Mal/L-sulfo/L-lacto_DH-like_sf"/>
</dbReference>
<gene>
    <name evidence="4" type="ORF">g.14850</name>
</gene>
<dbReference type="InterPro" id="IPR003767">
    <property type="entry name" value="Malate/L-lactate_DH-like"/>
</dbReference>
<dbReference type="GO" id="GO:0016491">
    <property type="term" value="F:oxidoreductase activity"/>
    <property type="evidence" value="ECO:0007669"/>
    <property type="project" value="UniProtKB-KW"/>
</dbReference>
<dbReference type="InterPro" id="IPR043143">
    <property type="entry name" value="Mal/L-sulf/L-lact_DH-like_NADP"/>
</dbReference>
<dbReference type="InterPro" id="IPR043144">
    <property type="entry name" value="Mal/L-sulf/L-lact_DH-like_ah"/>
</dbReference>
<accession>A0A1B6EZH5</accession>
<evidence type="ECO:0000256" key="3">
    <source>
        <dbReference type="SAM" id="MobiDB-lite"/>
    </source>
</evidence>
<dbReference type="PANTHER" id="PTHR11091">
    <property type="entry name" value="OXIDOREDUCTASE-RELATED"/>
    <property type="match status" value="1"/>
</dbReference>
<dbReference type="AlphaFoldDB" id="A0A1B6EZH5"/>
<dbReference type="Gene3D" id="3.30.1370.60">
    <property type="entry name" value="Hypothetical oxidoreductase yiak, domain 2"/>
    <property type="match status" value="2"/>
</dbReference>
<dbReference type="EMBL" id="GECZ01026367">
    <property type="protein sequence ID" value="JAS43402.1"/>
    <property type="molecule type" value="Transcribed_RNA"/>
</dbReference>
<name>A0A1B6EZH5_9HEMI</name>